<dbReference type="EMBL" id="CAXDID020000032">
    <property type="protein sequence ID" value="CAL5994608.1"/>
    <property type="molecule type" value="Genomic_DNA"/>
</dbReference>
<gene>
    <name evidence="3" type="ORF">HINF_LOCUS13626</name>
</gene>
<reference evidence="3 4" key="1">
    <citation type="submission" date="2024-07" db="EMBL/GenBank/DDBJ databases">
        <authorList>
            <person name="Akdeniz Z."/>
        </authorList>
    </citation>
    <scope>NUCLEOTIDE SEQUENCE [LARGE SCALE GENOMIC DNA]</scope>
</reference>
<evidence type="ECO:0000313" key="4">
    <source>
        <dbReference type="Proteomes" id="UP001642409"/>
    </source>
</evidence>
<proteinExistence type="predicted"/>
<evidence type="ECO:0000259" key="2">
    <source>
        <dbReference type="PROSITE" id="PS50222"/>
    </source>
</evidence>
<keyword evidence="1" id="KW-0106">Calcium</keyword>
<sequence length="313" mass="36000">MGAASAMDANVFDEEFSNEDNTVNKFLFFPQNAQDRVSPLEIHWTLRKYFANIPQRVSILLAKLADEDQDGNISRSEFNKFALKLQAVTDDEDIFDIIFTAADLNHNNKIDQKEMDLICDKLNLKTKLVQKEISKVEFQLFMQPFVHQITGCMEIPFESELLEELKEDGIMIDAIHQVPVQSVQEVVRAYHKNKYQQLEMNNDQQLNQTVSLVRHFDAKQNQTVLQQSTVIQQQAVVNEPAISQPPIKLTVKDLGKPAAEPDISKLSSKFNDSQPEVQLTRFENEEDKNMKETPDLTASYTVKRKRTRKIVLE</sequence>
<name>A0ABP1HHB7_9EUKA</name>
<dbReference type="Gene3D" id="1.10.238.10">
    <property type="entry name" value="EF-hand"/>
    <property type="match status" value="1"/>
</dbReference>
<organism evidence="3 4">
    <name type="scientific">Hexamita inflata</name>
    <dbReference type="NCBI Taxonomy" id="28002"/>
    <lineage>
        <taxon>Eukaryota</taxon>
        <taxon>Metamonada</taxon>
        <taxon>Diplomonadida</taxon>
        <taxon>Hexamitidae</taxon>
        <taxon>Hexamitinae</taxon>
        <taxon>Hexamita</taxon>
    </lineage>
</organism>
<protein>
    <submittedName>
        <fullName evidence="3">EF-hand_domain pair</fullName>
    </submittedName>
</protein>
<accession>A0ABP1HHB7</accession>
<comment type="caution">
    <text evidence="3">The sequence shown here is derived from an EMBL/GenBank/DDBJ whole genome shotgun (WGS) entry which is preliminary data.</text>
</comment>
<evidence type="ECO:0000256" key="1">
    <source>
        <dbReference type="ARBA" id="ARBA00022837"/>
    </source>
</evidence>
<keyword evidence="4" id="KW-1185">Reference proteome</keyword>
<dbReference type="InterPro" id="IPR002048">
    <property type="entry name" value="EF_hand_dom"/>
</dbReference>
<feature type="domain" description="EF-hand" evidence="2">
    <location>
        <begin position="90"/>
        <end position="125"/>
    </location>
</feature>
<dbReference type="PROSITE" id="PS00018">
    <property type="entry name" value="EF_HAND_1"/>
    <property type="match status" value="2"/>
</dbReference>
<dbReference type="SUPFAM" id="SSF47473">
    <property type="entry name" value="EF-hand"/>
    <property type="match status" value="1"/>
</dbReference>
<dbReference type="PROSITE" id="PS50222">
    <property type="entry name" value="EF_HAND_2"/>
    <property type="match status" value="1"/>
</dbReference>
<evidence type="ECO:0000313" key="3">
    <source>
        <dbReference type="EMBL" id="CAL5994608.1"/>
    </source>
</evidence>
<dbReference type="InterPro" id="IPR011992">
    <property type="entry name" value="EF-hand-dom_pair"/>
</dbReference>
<dbReference type="Proteomes" id="UP001642409">
    <property type="component" value="Unassembled WGS sequence"/>
</dbReference>
<dbReference type="Pfam" id="PF13833">
    <property type="entry name" value="EF-hand_8"/>
    <property type="match status" value="1"/>
</dbReference>
<dbReference type="InterPro" id="IPR018247">
    <property type="entry name" value="EF_Hand_1_Ca_BS"/>
</dbReference>